<proteinExistence type="predicted"/>
<dbReference type="AlphaFoldDB" id="A0A4U9DC37"/>
<organism evidence="1 2">
    <name type="scientific">Raoultella terrigena</name>
    <name type="common">Klebsiella terrigena</name>
    <dbReference type="NCBI Taxonomy" id="577"/>
    <lineage>
        <taxon>Bacteria</taxon>
        <taxon>Pseudomonadati</taxon>
        <taxon>Pseudomonadota</taxon>
        <taxon>Gammaproteobacteria</taxon>
        <taxon>Enterobacterales</taxon>
        <taxon>Enterobacteriaceae</taxon>
        <taxon>Klebsiella/Raoultella group</taxon>
        <taxon>Raoultella</taxon>
    </lineage>
</organism>
<sequence length="78" mass="9634">MRLQLIERRKPLFVTYFFTQYYIYMATVEVHYNVQQMHFQLLTDAGDRWASANIGDTRQRFVAKPRYFYRIDPFNRET</sequence>
<dbReference type="EMBL" id="CABDVU010000001">
    <property type="protein sequence ID" value="VTN13888.1"/>
    <property type="molecule type" value="Genomic_DNA"/>
</dbReference>
<evidence type="ECO:0000313" key="2">
    <source>
        <dbReference type="Proteomes" id="UP000339249"/>
    </source>
</evidence>
<evidence type="ECO:0000313" key="1">
    <source>
        <dbReference type="EMBL" id="VTN13888.1"/>
    </source>
</evidence>
<dbReference type="Proteomes" id="UP000339249">
    <property type="component" value="Unassembled WGS sequence"/>
</dbReference>
<gene>
    <name evidence="1" type="ORF">NCTC9185_05935</name>
</gene>
<name>A0A4U9DC37_RAOTE</name>
<reference evidence="1 2" key="1">
    <citation type="submission" date="2019-04" db="EMBL/GenBank/DDBJ databases">
        <authorList>
            <consortium name="Pathogen Informatics"/>
        </authorList>
    </citation>
    <scope>NUCLEOTIDE SEQUENCE [LARGE SCALE GENOMIC DNA]</scope>
    <source>
        <strain evidence="1 2">NCTC9185</strain>
    </source>
</reference>
<accession>A0A4U9DC37</accession>
<protein>
    <submittedName>
        <fullName evidence="1">Uncharacterized protein</fullName>
    </submittedName>
</protein>